<evidence type="ECO:0000313" key="1">
    <source>
        <dbReference type="EMBL" id="KAF7804571.1"/>
    </source>
</evidence>
<dbReference type="Gene3D" id="3.80.10.10">
    <property type="entry name" value="Ribonuclease Inhibitor"/>
    <property type="match status" value="2"/>
</dbReference>
<dbReference type="InterPro" id="IPR001611">
    <property type="entry name" value="Leu-rich_rpt"/>
</dbReference>
<accession>A0A834SJ93</accession>
<dbReference type="AlphaFoldDB" id="A0A834SJ93"/>
<proteinExistence type="predicted"/>
<dbReference type="Proteomes" id="UP000634136">
    <property type="component" value="Unassembled WGS sequence"/>
</dbReference>
<dbReference type="PANTHER" id="PTHR47818">
    <property type="entry name" value="RNI-LIKE SUPERFAMILY PROTEIN"/>
    <property type="match status" value="1"/>
</dbReference>
<organism evidence="1 2">
    <name type="scientific">Senna tora</name>
    <dbReference type="NCBI Taxonomy" id="362788"/>
    <lineage>
        <taxon>Eukaryota</taxon>
        <taxon>Viridiplantae</taxon>
        <taxon>Streptophyta</taxon>
        <taxon>Embryophyta</taxon>
        <taxon>Tracheophyta</taxon>
        <taxon>Spermatophyta</taxon>
        <taxon>Magnoliopsida</taxon>
        <taxon>eudicotyledons</taxon>
        <taxon>Gunneridae</taxon>
        <taxon>Pentapetalae</taxon>
        <taxon>rosids</taxon>
        <taxon>fabids</taxon>
        <taxon>Fabales</taxon>
        <taxon>Fabaceae</taxon>
        <taxon>Caesalpinioideae</taxon>
        <taxon>Cassia clade</taxon>
        <taxon>Senna</taxon>
    </lineage>
</organism>
<reference evidence="1" key="1">
    <citation type="submission" date="2020-09" db="EMBL/GenBank/DDBJ databases">
        <title>Genome-Enabled Discovery of Anthraquinone Biosynthesis in Senna tora.</title>
        <authorList>
            <person name="Kang S.-H."/>
            <person name="Pandey R.P."/>
            <person name="Lee C.-M."/>
            <person name="Sim J.-S."/>
            <person name="Jeong J.-T."/>
            <person name="Choi B.-S."/>
            <person name="Jung M."/>
            <person name="Ginzburg D."/>
            <person name="Zhao K."/>
            <person name="Won S.Y."/>
            <person name="Oh T.-J."/>
            <person name="Yu Y."/>
            <person name="Kim N.-H."/>
            <person name="Lee O.R."/>
            <person name="Lee T.-H."/>
            <person name="Bashyal P."/>
            <person name="Kim T.-S."/>
            <person name="Lee W.-H."/>
            <person name="Kawkins C."/>
            <person name="Kim C.-K."/>
            <person name="Kim J.S."/>
            <person name="Ahn B.O."/>
            <person name="Rhee S.Y."/>
            <person name="Sohng J.K."/>
        </authorList>
    </citation>
    <scope>NUCLEOTIDE SEQUENCE</scope>
    <source>
        <tissue evidence="1">Leaf</tissue>
    </source>
</reference>
<sequence length="606" mass="67535">MVEVPSLISLCMEALKKQIILGDDILPPVYLLPFDLLDTLIMGLPPLALWKLQNELPFTDQHEERYSINHLRNKRKRGWDWNINTAWQMLFKIRWPDLANQIQPTDWHQAYWETHLQNCLDEAAEIALVPSFHRYIGDIQIPDGILTHVGFLGHTNHSTFDHSKLSYHCLQFGCHARCLRLQNVLCTAETSDLLRECKLQKLVLRLIRSKEQIDGLCKLLTQHSKTLSSLEFAHCTLSSDFVNAICGSIVLNGAQRHGIHHFSINASSFPDLGTVSLPSGLKSFLSSGRSLSSLKFSDNNLGWNFAKALFSTLLNLPSSITVLDLSENNISGWLSNFKRKSLSDTDTNLSVGKSFQLLRVLNLRGNNLRKVDAESLRYVLAQMPNLEDLDLSDNSIEDEGIMCLIPFFAEASESCSHLANLKLEDCGLSYDGVSHLLDAISTFKGQLKSLSLADNFLGSQVAAALAKFMGTSIQVLDVGGIGLGSYGFQKLQYLIKGELELVKINISKNRGGIETAKFLSKLLSQAPQLTEVNAASNVMPLESLAIICSALRLARGNLEHLDLSGHIWSPTPDYSYLHAEFVRDGKHILILPSSSSDFYTPYDDDP</sequence>
<dbReference type="SMART" id="SM00368">
    <property type="entry name" value="LRR_RI"/>
    <property type="match status" value="5"/>
</dbReference>
<dbReference type="EMBL" id="JAAIUW010000013">
    <property type="protein sequence ID" value="KAF7804571.1"/>
    <property type="molecule type" value="Genomic_DNA"/>
</dbReference>
<evidence type="ECO:0000313" key="2">
    <source>
        <dbReference type="Proteomes" id="UP000634136"/>
    </source>
</evidence>
<gene>
    <name evidence="1" type="ORF">G2W53_043682</name>
</gene>
<dbReference type="PROSITE" id="PS51450">
    <property type="entry name" value="LRR"/>
    <property type="match status" value="1"/>
</dbReference>
<dbReference type="InterPro" id="IPR032675">
    <property type="entry name" value="LRR_dom_sf"/>
</dbReference>
<dbReference type="SUPFAM" id="SSF52047">
    <property type="entry name" value="RNI-like"/>
    <property type="match status" value="1"/>
</dbReference>
<comment type="caution">
    <text evidence="1">The sequence shown here is derived from an EMBL/GenBank/DDBJ whole genome shotgun (WGS) entry which is preliminary data.</text>
</comment>
<dbReference type="Pfam" id="PF13516">
    <property type="entry name" value="LRR_6"/>
    <property type="match status" value="1"/>
</dbReference>
<dbReference type="OrthoDB" id="120976at2759"/>
<keyword evidence="2" id="KW-1185">Reference proteome</keyword>
<dbReference type="PANTHER" id="PTHR47818:SF2">
    <property type="entry name" value="F-BOX DOMAIN-CONTAINING PROTEIN"/>
    <property type="match status" value="1"/>
</dbReference>
<protein>
    <submittedName>
        <fullName evidence="1">Protein NLRC3</fullName>
    </submittedName>
</protein>
<name>A0A834SJ93_9FABA</name>